<dbReference type="AlphaFoldDB" id="A0AAX2EZS6"/>
<organism evidence="8 11">
    <name type="scientific">Kosakonia radicincitans</name>
    <dbReference type="NCBI Taxonomy" id="283686"/>
    <lineage>
        <taxon>Bacteria</taxon>
        <taxon>Pseudomonadati</taxon>
        <taxon>Pseudomonadota</taxon>
        <taxon>Gammaproteobacteria</taxon>
        <taxon>Enterobacterales</taxon>
        <taxon>Enterobacteriaceae</taxon>
        <taxon>Kosakonia</taxon>
    </lineage>
</organism>
<evidence type="ECO:0000313" key="10">
    <source>
        <dbReference type="Proteomes" id="UP000198760"/>
    </source>
</evidence>
<accession>A0AAX2EZS6</accession>
<feature type="region of interest" description="Disordered" evidence="7">
    <location>
        <begin position="1"/>
        <end position="29"/>
    </location>
</feature>
<dbReference type="RefSeq" id="WP_072441242.1">
    <property type="nucleotide sequence ID" value="NZ_FONC01000014.1"/>
</dbReference>
<dbReference type="Proteomes" id="UP000198760">
    <property type="component" value="Unassembled WGS sequence"/>
</dbReference>
<dbReference type="GO" id="GO:0006276">
    <property type="term" value="P:plasmid maintenance"/>
    <property type="evidence" value="ECO:0007669"/>
    <property type="project" value="UniProtKB-KW"/>
</dbReference>
<sequence>MSQPLNAVTSSTKTKRTYRKGNPLSTSERQQALVERRKHTHKEIKVYVPLELKQSLQTLCEAEGVSQAEMISRLIEKASVNRNE</sequence>
<protein>
    <recommendedName>
        <fullName evidence="6">Protein CopB</fullName>
    </recommendedName>
</protein>
<evidence type="ECO:0000256" key="1">
    <source>
        <dbReference type="ARBA" id="ARBA00022491"/>
    </source>
</evidence>
<evidence type="ECO:0000256" key="6">
    <source>
        <dbReference type="ARBA" id="ARBA00031853"/>
    </source>
</evidence>
<evidence type="ECO:0000256" key="5">
    <source>
        <dbReference type="ARBA" id="ARBA00023163"/>
    </source>
</evidence>
<comment type="caution">
    <text evidence="8">The sequence shown here is derived from an EMBL/GenBank/DDBJ whole genome shotgun (WGS) entry which is preliminary data.</text>
</comment>
<dbReference type="GO" id="GO:0006355">
    <property type="term" value="P:regulation of DNA-templated transcription"/>
    <property type="evidence" value="ECO:0007669"/>
    <property type="project" value="InterPro"/>
</dbReference>
<evidence type="ECO:0000313" key="11">
    <source>
        <dbReference type="Proteomes" id="UP000199173"/>
    </source>
</evidence>
<dbReference type="NCBIfam" id="NF010256">
    <property type="entry name" value="PRK13702.1"/>
    <property type="match status" value="1"/>
</dbReference>
<keyword evidence="4" id="KW-0238">DNA-binding</keyword>
<reference evidence="10 11" key="1">
    <citation type="submission" date="2016-10" db="EMBL/GenBank/DDBJ databases">
        <authorList>
            <person name="Varghese N."/>
            <person name="Submissions S."/>
        </authorList>
    </citation>
    <scope>NUCLEOTIDE SEQUENCE [LARGE SCALE GENOMIC DNA]</scope>
    <source>
        <strain evidence="9 10">NFIX06</strain>
        <strain evidence="8 11">NFIX08</strain>
    </source>
</reference>
<keyword evidence="5" id="KW-0804">Transcription</keyword>
<dbReference type="Proteomes" id="UP000199173">
    <property type="component" value="Unassembled WGS sequence"/>
</dbReference>
<keyword evidence="2" id="KW-0615">Plasmid copy control</keyword>
<dbReference type="InterPro" id="IPR019661">
    <property type="entry name" value="RepA2"/>
</dbReference>
<keyword evidence="1" id="KW-0678">Repressor</keyword>
<evidence type="ECO:0000256" key="7">
    <source>
        <dbReference type="SAM" id="MobiDB-lite"/>
    </source>
</evidence>
<evidence type="ECO:0000256" key="4">
    <source>
        <dbReference type="ARBA" id="ARBA00023125"/>
    </source>
</evidence>
<dbReference type="Pfam" id="PF10723">
    <property type="entry name" value="RepB-RCR_reg"/>
    <property type="match status" value="1"/>
</dbReference>
<evidence type="ECO:0000313" key="8">
    <source>
        <dbReference type="EMBL" id="SFR26303.1"/>
    </source>
</evidence>
<dbReference type="EMBL" id="FPAV01000019">
    <property type="protein sequence ID" value="SFU16800.1"/>
    <property type="molecule type" value="Genomic_DNA"/>
</dbReference>
<name>A0AAX2EZS6_9ENTR</name>
<dbReference type="InterPro" id="IPR010985">
    <property type="entry name" value="Ribbon_hlx_hlx"/>
</dbReference>
<dbReference type="SUPFAM" id="SSF47598">
    <property type="entry name" value="Ribbon-helix-helix"/>
    <property type="match status" value="1"/>
</dbReference>
<evidence type="ECO:0000256" key="2">
    <source>
        <dbReference type="ARBA" id="ARBA00022689"/>
    </source>
</evidence>
<evidence type="ECO:0000313" key="9">
    <source>
        <dbReference type="EMBL" id="SFU16800.1"/>
    </source>
</evidence>
<proteinExistence type="predicted"/>
<evidence type="ECO:0000256" key="3">
    <source>
        <dbReference type="ARBA" id="ARBA00023015"/>
    </source>
</evidence>
<keyword evidence="3" id="KW-0805">Transcription regulation</keyword>
<dbReference type="EMBL" id="FOYJ01000016">
    <property type="protein sequence ID" value="SFR26303.1"/>
    <property type="molecule type" value="Genomic_DNA"/>
</dbReference>
<keyword evidence="10" id="KW-1185">Reference proteome</keyword>
<dbReference type="GO" id="GO:0003677">
    <property type="term" value="F:DNA binding"/>
    <property type="evidence" value="ECO:0007669"/>
    <property type="project" value="UniProtKB-KW"/>
</dbReference>
<gene>
    <name evidence="9" type="ORF">SAMN03159428_04936</name>
    <name evidence="8" type="ORF">SAMN03159514_04923</name>
</gene>